<proteinExistence type="predicted"/>
<dbReference type="AlphaFoldDB" id="W4FBX9"/>
<gene>
    <name evidence="1" type="ORF">H257_18770</name>
</gene>
<organism evidence="1">
    <name type="scientific">Aphanomyces astaci</name>
    <name type="common">Crayfish plague agent</name>
    <dbReference type="NCBI Taxonomy" id="112090"/>
    <lineage>
        <taxon>Eukaryota</taxon>
        <taxon>Sar</taxon>
        <taxon>Stramenopiles</taxon>
        <taxon>Oomycota</taxon>
        <taxon>Saprolegniomycetes</taxon>
        <taxon>Saprolegniales</taxon>
        <taxon>Verrucalvaceae</taxon>
        <taxon>Aphanomyces</taxon>
    </lineage>
</organism>
<dbReference type="RefSeq" id="XP_009846194.1">
    <property type="nucleotide sequence ID" value="XM_009847892.1"/>
</dbReference>
<dbReference type="VEuPathDB" id="FungiDB:H257_18770"/>
<evidence type="ECO:0000313" key="1">
    <source>
        <dbReference type="EMBL" id="ETV64321.1"/>
    </source>
</evidence>
<accession>W4FBX9</accession>
<name>W4FBX9_APHAT</name>
<reference evidence="1" key="1">
    <citation type="submission" date="2013-12" db="EMBL/GenBank/DDBJ databases">
        <title>The Genome Sequence of Aphanomyces astaci APO3.</title>
        <authorList>
            <consortium name="The Broad Institute Genomics Platform"/>
            <person name="Russ C."/>
            <person name="Tyler B."/>
            <person name="van West P."/>
            <person name="Dieguez-Uribeondo J."/>
            <person name="Young S.K."/>
            <person name="Zeng Q."/>
            <person name="Gargeya S."/>
            <person name="Fitzgerald M."/>
            <person name="Abouelleil A."/>
            <person name="Alvarado L."/>
            <person name="Chapman S.B."/>
            <person name="Gainer-Dewar J."/>
            <person name="Goldberg J."/>
            <person name="Griggs A."/>
            <person name="Gujja S."/>
            <person name="Hansen M."/>
            <person name="Howarth C."/>
            <person name="Imamovic A."/>
            <person name="Ireland A."/>
            <person name="Larimer J."/>
            <person name="McCowan C."/>
            <person name="Murphy C."/>
            <person name="Pearson M."/>
            <person name="Poon T.W."/>
            <person name="Priest M."/>
            <person name="Roberts A."/>
            <person name="Saif S."/>
            <person name="Shea T."/>
            <person name="Sykes S."/>
            <person name="Wortman J."/>
            <person name="Nusbaum C."/>
            <person name="Birren B."/>
        </authorList>
    </citation>
    <scope>NUCLEOTIDE SEQUENCE [LARGE SCALE GENOMIC DNA]</scope>
    <source>
        <strain evidence="1">APO3</strain>
    </source>
</reference>
<protein>
    <recommendedName>
        <fullName evidence="2">Reverse transcriptase domain-containing protein</fullName>
    </recommendedName>
</protein>
<sequence length="117" mass="13392">MECACKDTTCLLLRYSTPNRDLLDQVLRICSSFDLKLNPTKCDFFLTETVWCGNLRRPAPTHRVVGWFTTNRYIHIWVSDSDSHFKNAVIDKIGKAVGTHHEFTTAYYVSPTSLHPG</sequence>
<evidence type="ECO:0008006" key="2">
    <source>
        <dbReference type="Google" id="ProtNLM"/>
    </source>
</evidence>
<dbReference type="EMBL" id="KI913328">
    <property type="protein sequence ID" value="ETV64321.1"/>
    <property type="molecule type" value="Genomic_DNA"/>
</dbReference>
<dbReference type="GeneID" id="20820766"/>